<feature type="domain" description="Metallo-beta-lactamase" evidence="2">
    <location>
        <begin position="31"/>
        <end position="210"/>
    </location>
</feature>
<evidence type="ECO:0000256" key="1">
    <source>
        <dbReference type="ARBA" id="ARBA00022833"/>
    </source>
</evidence>
<dbReference type="Pfam" id="PF12706">
    <property type="entry name" value="Lactamase_B_2"/>
    <property type="match status" value="1"/>
</dbReference>
<sequence length="243" mass="26660">MELTVIGYHGGSAPADHATSSYLLKVDGFQLLLDCGAGTMSQLQKVADIDQIDHVLITHYHYDHFSDGGAFVYNRLVKKMLNPALNPLTIFTQEDGVISPTLKMGENSQLVYIDEDSQLSLEGMSIRFMVTTHPVKCLAVRIEKDAKVLVYTADSSLTAELIEFSMGADLLVTECSLYSGYSGAKSGHMNTEEVAELINRSGAKKTILSHLPIYGDHQVMLETVKGLTDKEVVLAEKFLTVEI</sequence>
<dbReference type="Proteomes" id="UP001315967">
    <property type="component" value="Chromosome"/>
</dbReference>
<dbReference type="EMBL" id="CP102453">
    <property type="protein sequence ID" value="UUX33606.1"/>
    <property type="molecule type" value="Genomic_DNA"/>
</dbReference>
<organism evidence="3 4">
    <name type="scientific">Fundicoccus culcitae</name>
    <dbReference type="NCBI Taxonomy" id="2969821"/>
    <lineage>
        <taxon>Bacteria</taxon>
        <taxon>Bacillati</taxon>
        <taxon>Bacillota</taxon>
        <taxon>Bacilli</taxon>
        <taxon>Lactobacillales</taxon>
        <taxon>Aerococcaceae</taxon>
        <taxon>Fundicoccus</taxon>
    </lineage>
</organism>
<name>A0ABY5P4G5_9LACT</name>
<dbReference type="InterPro" id="IPR036866">
    <property type="entry name" value="RibonucZ/Hydroxyglut_hydro"/>
</dbReference>
<evidence type="ECO:0000259" key="2">
    <source>
        <dbReference type="Pfam" id="PF12706"/>
    </source>
</evidence>
<protein>
    <submittedName>
        <fullName evidence="3">MBL fold metallo-hydrolase</fullName>
    </submittedName>
</protein>
<gene>
    <name evidence="3" type="ORF">NRE15_11970</name>
</gene>
<reference evidence="3 4" key="1">
    <citation type="submission" date="2022-08" db="EMBL/GenBank/DDBJ databases">
        <title>Aerococcaceae sp. nov isolated from spoiled eye mask.</title>
        <authorList>
            <person name="Zhou G."/>
            <person name="Xie X.-B."/>
            <person name="Shi Q.-S."/>
            <person name="Wang Y.-S."/>
            <person name="Wen X."/>
            <person name="Peng H."/>
            <person name="Yang X.-J."/>
            <person name="Tao H.-B."/>
            <person name="Huang X.-M."/>
        </authorList>
    </citation>
    <scope>NUCLEOTIDE SEQUENCE [LARGE SCALE GENOMIC DNA]</scope>
    <source>
        <strain evidence="4">DM20194951</strain>
    </source>
</reference>
<accession>A0ABY5P4G5</accession>
<dbReference type="PANTHER" id="PTHR46018:SF4">
    <property type="entry name" value="METALLO-HYDROLASE YHFI-RELATED"/>
    <property type="match status" value="1"/>
</dbReference>
<dbReference type="SUPFAM" id="SSF56281">
    <property type="entry name" value="Metallo-hydrolase/oxidoreductase"/>
    <property type="match status" value="1"/>
</dbReference>
<evidence type="ECO:0000313" key="3">
    <source>
        <dbReference type="EMBL" id="UUX33606.1"/>
    </source>
</evidence>
<dbReference type="RefSeq" id="WP_313793110.1">
    <property type="nucleotide sequence ID" value="NZ_CP102453.1"/>
</dbReference>
<dbReference type="CDD" id="cd07716">
    <property type="entry name" value="RNaseZ_short-form-like_MBL-fold"/>
    <property type="match status" value="1"/>
</dbReference>
<dbReference type="PANTHER" id="PTHR46018">
    <property type="entry name" value="ZINC PHOSPHODIESTERASE ELAC PROTEIN 1"/>
    <property type="match status" value="1"/>
</dbReference>
<dbReference type="InterPro" id="IPR001279">
    <property type="entry name" value="Metallo-B-lactamas"/>
</dbReference>
<dbReference type="Gene3D" id="3.60.15.10">
    <property type="entry name" value="Ribonuclease Z/Hydroxyacylglutathione hydrolase-like"/>
    <property type="match status" value="1"/>
</dbReference>
<proteinExistence type="predicted"/>
<evidence type="ECO:0000313" key="4">
    <source>
        <dbReference type="Proteomes" id="UP001315967"/>
    </source>
</evidence>
<keyword evidence="4" id="KW-1185">Reference proteome</keyword>
<keyword evidence="1" id="KW-0862">Zinc</keyword>